<dbReference type="InterPro" id="IPR036942">
    <property type="entry name" value="Beta-barrel_TonB_sf"/>
</dbReference>
<dbReference type="SUPFAM" id="SSF56935">
    <property type="entry name" value="Porins"/>
    <property type="match status" value="1"/>
</dbReference>
<dbReference type="GO" id="GO:0006826">
    <property type="term" value="P:iron ion transport"/>
    <property type="evidence" value="ECO:0007669"/>
    <property type="project" value="UniProtKB-KW"/>
</dbReference>
<keyword evidence="5 11" id="KW-0812">Transmembrane</keyword>
<protein>
    <submittedName>
        <fullName evidence="16">Iron complex outermembrane receptor protein</fullName>
    </submittedName>
</protein>
<evidence type="ECO:0000256" key="12">
    <source>
        <dbReference type="RuleBase" id="RU003357"/>
    </source>
</evidence>
<keyword evidence="13" id="KW-0732">Signal</keyword>
<dbReference type="EMBL" id="JACIJC010000004">
    <property type="protein sequence ID" value="MBB5686871.1"/>
    <property type="molecule type" value="Genomic_DNA"/>
</dbReference>
<keyword evidence="17" id="KW-1185">Reference proteome</keyword>
<evidence type="ECO:0000313" key="16">
    <source>
        <dbReference type="EMBL" id="MBB5686871.1"/>
    </source>
</evidence>
<keyword evidence="8 12" id="KW-0798">TonB box</keyword>
<evidence type="ECO:0000256" key="10">
    <source>
        <dbReference type="ARBA" id="ARBA00023237"/>
    </source>
</evidence>
<organism evidence="16 17">
    <name type="scientific">Sphingobium boeckii</name>
    <dbReference type="NCBI Taxonomy" id="1082345"/>
    <lineage>
        <taxon>Bacteria</taxon>
        <taxon>Pseudomonadati</taxon>
        <taxon>Pseudomonadota</taxon>
        <taxon>Alphaproteobacteria</taxon>
        <taxon>Sphingomonadales</taxon>
        <taxon>Sphingomonadaceae</taxon>
        <taxon>Sphingobium</taxon>
    </lineage>
</organism>
<keyword evidence="9 11" id="KW-0472">Membrane</keyword>
<evidence type="ECO:0000256" key="6">
    <source>
        <dbReference type="ARBA" id="ARBA00023004"/>
    </source>
</evidence>
<dbReference type="GO" id="GO:0009279">
    <property type="term" value="C:cell outer membrane"/>
    <property type="evidence" value="ECO:0007669"/>
    <property type="project" value="UniProtKB-SubCell"/>
</dbReference>
<dbReference type="PANTHER" id="PTHR32552:SF81">
    <property type="entry name" value="TONB-DEPENDENT OUTER MEMBRANE RECEPTOR"/>
    <property type="match status" value="1"/>
</dbReference>
<evidence type="ECO:0000256" key="13">
    <source>
        <dbReference type="SAM" id="SignalP"/>
    </source>
</evidence>
<feature type="domain" description="TonB-dependent receptor-like beta-barrel" evidence="14">
    <location>
        <begin position="282"/>
        <end position="714"/>
    </location>
</feature>
<keyword evidence="3 11" id="KW-1134">Transmembrane beta strand</keyword>
<evidence type="ECO:0000256" key="9">
    <source>
        <dbReference type="ARBA" id="ARBA00023136"/>
    </source>
</evidence>
<evidence type="ECO:0000256" key="7">
    <source>
        <dbReference type="ARBA" id="ARBA00023065"/>
    </source>
</evidence>
<dbReference type="AlphaFoldDB" id="A0A7W9EGM7"/>
<dbReference type="PANTHER" id="PTHR32552">
    <property type="entry name" value="FERRICHROME IRON RECEPTOR-RELATED"/>
    <property type="match status" value="1"/>
</dbReference>
<comment type="similarity">
    <text evidence="11 12">Belongs to the TonB-dependent receptor family.</text>
</comment>
<evidence type="ECO:0000259" key="15">
    <source>
        <dbReference type="Pfam" id="PF07715"/>
    </source>
</evidence>
<comment type="subcellular location">
    <subcellularLocation>
        <location evidence="1 11">Cell outer membrane</location>
        <topology evidence="1 11">Multi-pass membrane protein</topology>
    </subcellularLocation>
</comment>
<keyword evidence="4" id="KW-0410">Iron transport</keyword>
<evidence type="ECO:0000256" key="3">
    <source>
        <dbReference type="ARBA" id="ARBA00022452"/>
    </source>
</evidence>
<feature type="signal peptide" evidence="13">
    <location>
        <begin position="1"/>
        <end position="34"/>
    </location>
</feature>
<evidence type="ECO:0000256" key="2">
    <source>
        <dbReference type="ARBA" id="ARBA00022448"/>
    </source>
</evidence>
<dbReference type="PROSITE" id="PS52016">
    <property type="entry name" value="TONB_DEPENDENT_REC_3"/>
    <property type="match status" value="1"/>
</dbReference>
<sequence length="749" mass="82794">MNIIKHRAKRSAIYNLCVAPIALATAFVSMPAMAQEDPEEIAVSGDIVVTAQRRSESIQDVPISITAFGAESIAKQNIQGVDDYFAVTPNVSFVANGSRDRRDLAIRGISNQLGAYDDVRPATYAFYINEFNVSAGTSNPDVVDMERIEILRGPQGVYFGRNAVGGAINIQTRKPTNEWEGAVNVGYSSFDTKRIELIGNAPIVDGLLAIRVAGQYQKSDGNIVNINPTGGGNDSEYKTGRIMARLTPGENFTWDVTYSRSEEETGMRAGVPTGFLTRTWRSVYYGGAAGNVASPDGVGFYPDNRTKVNFDRPQSVGTTVEYISSNMVYEFDTMSLTAVVGDLTSKVYNYGDVDGGSFDFFYEDFLLNRGSTSGEIRLQSTNKGAFEWSIGGMIGKDTGETDQATYYGTQNPLGQIPGRTITTLITDSNSKYHAIFGQGTWNATDKLSVSIGGRYSYEKIRRRLINSSNGVQTNDSDRTRSFKDFSPRFNVSYKASDDFLLYGTVSKGFKSGGVQVQEANLRNDYKPEELWSYEAGIKGELFDRRVRFDLTGFYMDWKDVQQTVRFQFLQNGVLVGVNGIDNAGSARSYGAEMSLDARISNRFKVGATAGWLEANYVKFPVALVDGITVNANGKRMVNAPRWTLSGNAEYTVPLSDEFEGFVRGEWNYRGETLSSNFALVYPNSPFVSPGFHNFNLRIGAESEKMKVMLFIENLFDNNYYTNAYEKAFYSGVQVEPSFQTVGINIGYKF</sequence>
<dbReference type="InterPro" id="IPR000531">
    <property type="entry name" value="Beta-barrel_TonB"/>
</dbReference>
<keyword evidence="6" id="KW-0408">Iron</keyword>
<reference evidence="16 17" key="1">
    <citation type="submission" date="2020-08" db="EMBL/GenBank/DDBJ databases">
        <title>Genomic Encyclopedia of Type Strains, Phase IV (KMG-IV): sequencing the most valuable type-strain genomes for metagenomic binning, comparative biology and taxonomic classification.</title>
        <authorList>
            <person name="Goeker M."/>
        </authorList>
    </citation>
    <scope>NUCLEOTIDE SEQUENCE [LARGE SCALE GENOMIC DNA]</scope>
    <source>
        <strain evidence="16 17">DSM 25079</strain>
    </source>
</reference>
<gene>
    <name evidence="16" type="ORF">FHS49_002895</name>
</gene>
<keyword evidence="10 11" id="KW-0998">Cell outer membrane</keyword>
<dbReference type="Gene3D" id="2.40.170.20">
    <property type="entry name" value="TonB-dependent receptor, beta-barrel domain"/>
    <property type="match status" value="1"/>
</dbReference>
<evidence type="ECO:0000259" key="14">
    <source>
        <dbReference type="Pfam" id="PF00593"/>
    </source>
</evidence>
<dbReference type="Pfam" id="PF00593">
    <property type="entry name" value="TonB_dep_Rec_b-barrel"/>
    <property type="match status" value="1"/>
</dbReference>
<dbReference type="InterPro" id="IPR012910">
    <property type="entry name" value="Plug_dom"/>
</dbReference>
<dbReference type="Pfam" id="PF07715">
    <property type="entry name" value="Plug"/>
    <property type="match status" value="1"/>
</dbReference>
<evidence type="ECO:0000256" key="8">
    <source>
        <dbReference type="ARBA" id="ARBA00023077"/>
    </source>
</evidence>
<dbReference type="Proteomes" id="UP000549617">
    <property type="component" value="Unassembled WGS sequence"/>
</dbReference>
<feature type="domain" description="TonB-dependent receptor plug" evidence="15">
    <location>
        <begin position="58"/>
        <end position="167"/>
    </location>
</feature>
<dbReference type="InterPro" id="IPR039426">
    <property type="entry name" value="TonB-dep_rcpt-like"/>
</dbReference>
<keyword evidence="16" id="KW-0675">Receptor</keyword>
<dbReference type="CDD" id="cd01347">
    <property type="entry name" value="ligand_gated_channel"/>
    <property type="match status" value="1"/>
</dbReference>
<proteinExistence type="inferred from homology"/>
<feature type="chain" id="PRO_5031077293" evidence="13">
    <location>
        <begin position="35"/>
        <end position="749"/>
    </location>
</feature>
<evidence type="ECO:0000256" key="1">
    <source>
        <dbReference type="ARBA" id="ARBA00004571"/>
    </source>
</evidence>
<evidence type="ECO:0000256" key="4">
    <source>
        <dbReference type="ARBA" id="ARBA00022496"/>
    </source>
</evidence>
<comment type="caution">
    <text evidence="16">The sequence shown here is derived from an EMBL/GenBank/DDBJ whole genome shotgun (WGS) entry which is preliminary data.</text>
</comment>
<keyword evidence="7" id="KW-0406">Ion transport</keyword>
<name>A0A7W9EGM7_9SPHN</name>
<evidence type="ECO:0000256" key="5">
    <source>
        <dbReference type="ARBA" id="ARBA00022692"/>
    </source>
</evidence>
<keyword evidence="2 11" id="KW-0813">Transport</keyword>
<dbReference type="RefSeq" id="WP_184019693.1">
    <property type="nucleotide sequence ID" value="NZ_JACIJC010000004.1"/>
</dbReference>
<accession>A0A7W9EGM7</accession>
<evidence type="ECO:0000313" key="17">
    <source>
        <dbReference type="Proteomes" id="UP000549617"/>
    </source>
</evidence>
<evidence type="ECO:0000256" key="11">
    <source>
        <dbReference type="PROSITE-ProRule" id="PRU01360"/>
    </source>
</evidence>